<organism evidence="2 3">
    <name type="scientific">Kipferlia bialata</name>
    <dbReference type="NCBI Taxonomy" id="797122"/>
    <lineage>
        <taxon>Eukaryota</taxon>
        <taxon>Metamonada</taxon>
        <taxon>Carpediemonas-like organisms</taxon>
        <taxon>Kipferlia</taxon>
    </lineage>
</organism>
<keyword evidence="3" id="KW-1185">Reference proteome</keyword>
<accession>A0A9K3GDX4</accession>
<reference evidence="2 3" key="1">
    <citation type="journal article" date="2018" name="PLoS ONE">
        <title>The draft genome of Kipferlia bialata reveals reductive genome evolution in fornicate parasites.</title>
        <authorList>
            <person name="Tanifuji G."/>
            <person name="Takabayashi S."/>
            <person name="Kume K."/>
            <person name="Takagi M."/>
            <person name="Nakayama T."/>
            <person name="Kamikawa R."/>
            <person name="Inagaki Y."/>
            <person name="Hashimoto T."/>
        </authorList>
    </citation>
    <scope>NUCLEOTIDE SEQUENCE [LARGE SCALE GENOMIC DNA]</scope>
    <source>
        <strain evidence="2">NY0173</strain>
    </source>
</reference>
<dbReference type="EMBL" id="BDIP01000134">
    <property type="protein sequence ID" value="GIQ80264.1"/>
    <property type="molecule type" value="Genomic_DNA"/>
</dbReference>
<comment type="caution">
    <text evidence="2">The sequence shown here is derived from an EMBL/GenBank/DDBJ whole genome shotgun (WGS) entry which is preliminary data.</text>
</comment>
<evidence type="ECO:0000256" key="1">
    <source>
        <dbReference type="SAM" id="MobiDB-lite"/>
    </source>
</evidence>
<dbReference type="AlphaFoldDB" id="A0A9K3GDX4"/>
<dbReference type="Proteomes" id="UP000265618">
    <property type="component" value="Unassembled WGS sequence"/>
</dbReference>
<proteinExistence type="predicted"/>
<gene>
    <name evidence="2" type="ORF">KIPB_001037</name>
</gene>
<evidence type="ECO:0000313" key="2">
    <source>
        <dbReference type="EMBL" id="GIQ80264.1"/>
    </source>
</evidence>
<protein>
    <submittedName>
        <fullName evidence="2">Uncharacterized protein</fullName>
    </submittedName>
</protein>
<name>A0A9K3GDX4_9EUKA</name>
<sequence>MRRENSMSAEMKAERRREQETREREIEERKRYIGDITLCVSRILQICQEYVGERESEGDAVMVGPTLIAAIHHWAYFSSGRINLTVFLRALTLHTSFITVTPSSVDPDSLTTTLTWLEDQKTSSFGQSGWVRAPFNDTEGEREQIQAASDYVDMCVREGEMLLRQREGEARVEAGDYQHILHEVSVRSLLRGTDITEHLVGRMCCADWMVGVVQRVEGRDKARPRGAPLDHDSAHSLWVELSDIVSGECTSLARDLMSTRDAMLSVMSEHDIQDPYTLVGRDSGLWSSAGRRLDYGASVATEQLGGFLLVGYPAAPTCKMRSVLGCEERHCGYIAAQGTIVTRALCHCAGIVYAFTYSRTLTDESDSGEEYPDSEGEEAYEYHMEVHYLNLAKEEDRVASSGRTVGCVWESLSVPKLLKQTRGVVWARGTGDGDMECVVDCTAGEDTDCEPEYRMVRLVPTVSRNPSLLRNRGPLPEVEDITLSVSALPIDQWCPPIGSASVRLADQSDYTVWLRDGMLVGRDMVSGDIKALGRVRGPLDTCILADVHNDPDRALPHTVDIYHARVCALPDGRLLCHDKVLGGIYLVDTSV</sequence>
<feature type="region of interest" description="Disordered" evidence="1">
    <location>
        <begin position="1"/>
        <end position="25"/>
    </location>
</feature>
<evidence type="ECO:0000313" key="3">
    <source>
        <dbReference type="Proteomes" id="UP000265618"/>
    </source>
</evidence>